<proteinExistence type="predicted"/>
<protein>
    <submittedName>
        <fullName evidence="1">Heavy-metal-associated domain-containing protein</fullName>
    </submittedName>
</protein>
<gene>
    <name evidence="1" type="ORF">FJR47_03545</name>
</gene>
<name>A0AAJ4DMC5_9BACT</name>
<dbReference type="EMBL" id="CP041166">
    <property type="protein sequence ID" value="QFR43028.1"/>
    <property type="molecule type" value="Genomic_DNA"/>
</dbReference>
<accession>A0AAJ4DMC5</accession>
<keyword evidence="2" id="KW-1185">Reference proteome</keyword>
<dbReference type="GO" id="GO:0046872">
    <property type="term" value="F:metal ion binding"/>
    <property type="evidence" value="ECO:0007669"/>
    <property type="project" value="InterPro"/>
</dbReference>
<reference evidence="2" key="1">
    <citation type="submission" date="2019-06" db="EMBL/GenBank/DDBJ databases">
        <title>Sulfurimonas gotlandica sp. nov., a chemoautotrophic and psychrotolerant epsilonproteobacterium isolated from a pelagic redoxcline, and an emended description of the genus Sulfurimonas.</title>
        <authorList>
            <person name="Wang S."/>
            <person name="Jiang L."/>
            <person name="Shao Z."/>
        </authorList>
    </citation>
    <scope>NUCLEOTIDE SEQUENCE [LARGE SCALE GENOMIC DNA]</scope>
    <source>
        <strain evidence="2">1-1N</strain>
    </source>
</reference>
<evidence type="ECO:0000313" key="2">
    <source>
        <dbReference type="Proteomes" id="UP000326061"/>
    </source>
</evidence>
<dbReference type="InterPro" id="IPR036163">
    <property type="entry name" value="HMA_dom_sf"/>
</dbReference>
<dbReference type="RefSeq" id="WP_152299091.1">
    <property type="nucleotide sequence ID" value="NZ_CP041166.1"/>
</dbReference>
<dbReference type="Gene3D" id="3.30.70.100">
    <property type="match status" value="1"/>
</dbReference>
<evidence type="ECO:0000313" key="1">
    <source>
        <dbReference type="EMBL" id="QFR43028.1"/>
    </source>
</evidence>
<dbReference type="SUPFAM" id="SSF55008">
    <property type="entry name" value="HMA, heavy metal-associated domain"/>
    <property type="match status" value="1"/>
</dbReference>
<dbReference type="KEGG" id="suln:FJR47_03545"/>
<dbReference type="AlphaFoldDB" id="A0AAJ4DMC5"/>
<dbReference type="Proteomes" id="UP000326061">
    <property type="component" value="Chromosome"/>
</dbReference>
<organism evidence="1 2">
    <name type="scientific">Sulfurimonas xiamenensis</name>
    <dbReference type="NCBI Taxonomy" id="2590021"/>
    <lineage>
        <taxon>Bacteria</taxon>
        <taxon>Pseudomonadati</taxon>
        <taxon>Campylobacterota</taxon>
        <taxon>Epsilonproteobacteria</taxon>
        <taxon>Campylobacterales</taxon>
        <taxon>Sulfurimonadaceae</taxon>
        <taxon>Sulfurimonas</taxon>
    </lineage>
</organism>
<sequence length="94" mass="10510">MKKNFKALNIKCSGCANTIKESLKDEFGEVKVDLTQEPRVVTLEIKDEEAELSFRKKMRSLGYPLEDEDLGTLRKSGLKAKSFISCAIGKINKG</sequence>